<dbReference type="EMBL" id="BKCJ010005153">
    <property type="protein sequence ID" value="GEU65181.1"/>
    <property type="molecule type" value="Genomic_DNA"/>
</dbReference>
<feature type="compositionally biased region" description="Polar residues" evidence="2">
    <location>
        <begin position="511"/>
        <end position="526"/>
    </location>
</feature>
<feature type="region of interest" description="Disordered" evidence="2">
    <location>
        <begin position="36"/>
        <end position="57"/>
    </location>
</feature>
<protein>
    <submittedName>
        <fullName evidence="3">Uncharacterized protein</fullName>
    </submittedName>
</protein>
<feature type="compositionally biased region" description="Basic and acidic residues" evidence="2">
    <location>
        <begin position="476"/>
        <end position="510"/>
    </location>
</feature>
<proteinExistence type="predicted"/>
<sequence>MVAASKVPILKPVIENGNAPQITKVVEGVKTKIAPTTAEEKAQRSTSNTNGAVNNAHGTTTATTQAIIINLTTINNLSDAVICAFFTRQPNSPQLDNEDLQQVHPDDLKEMDLRWQMAMLTMRAMWSVTNGRKFFMNGNGTIGFDKSKVECYNCHKRRRFDRECRAPKNKDIKHKESTKRTVPVEIPGSLALVSCDGLESVEARLLVYKKNELVYEEDIKVLKCLGYNVVPPPNTRNYMPPKPDFSFSGLEEFMNEPIVSKPTVKKVVFETSKAKDIADKPKDVRKNFGSPLIKDWISDSEDEAKSKPKIEKKTDKPSFAKREFVKSKEQKKCWIDNERKLCKNKQSDLVGKRIERVEHVVDKAINEEMNDSLVKAATTASSLEAEHDSGVNTPRSDEDSLKLKELMELCTTLQSRVLALEQTKATQANDIDSLQRKVKILKKKQRSRTQKLKRLYKVSLTAGVESSDDDEDLGDDASKQGRISTHDDVDQDLSGEKAKGIVFHELEESTTRTTATIPKSKSQDNNKGIMVEEPVKLKKKDQIQLDEEVTLKLQAELQDEFDKEQILPGERAQ</sequence>
<evidence type="ECO:0000313" key="3">
    <source>
        <dbReference type="EMBL" id="GEU65181.1"/>
    </source>
</evidence>
<evidence type="ECO:0000256" key="1">
    <source>
        <dbReference type="SAM" id="Coils"/>
    </source>
</evidence>
<dbReference type="AlphaFoldDB" id="A0A6L2LTQ1"/>
<evidence type="ECO:0000256" key="2">
    <source>
        <dbReference type="SAM" id="MobiDB-lite"/>
    </source>
</evidence>
<accession>A0A6L2LTQ1</accession>
<feature type="compositionally biased region" description="Acidic residues" evidence="2">
    <location>
        <begin position="466"/>
        <end position="475"/>
    </location>
</feature>
<comment type="caution">
    <text evidence="3">The sequence shown here is derived from an EMBL/GenBank/DDBJ whole genome shotgun (WGS) entry which is preliminary data.</text>
</comment>
<gene>
    <name evidence="3" type="ORF">Tci_037159</name>
</gene>
<name>A0A6L2LTQ1_TANCI</name>
<organism evidence="3">
    <name type="scientific">Tanacetum cinerariifolium</name>
    <name type="common">Dalmatian daisy</name>
    <name type="synonym">Chrysanthemum cinerariifolium</name>
    <dbReference type="NCBI Taxonomy" id="118510"/>
    <lineage>
        <taxon>Eukaryota</taxon>
        <taxon>Viridiplantae</taxon>
        <taxon>Streptophyta</taxon>
        <taxon>Embryophyta</taxon>
        <taxon>Tracheophyta</taxon>
        <taxon>Spermatophyta</taxon>
        <taxon>Magnoliopsida</taxon>
        <taxon>eudicotyledons</taxon>
        <taxon>Gunneridae</taxon>
        <taxon>Pentapetalae</taxon>
        <taxon>asterids</taxon>
        <taxon>campanulids</taxon>
        <taxon>Asterales</taxon>
        <taxon>Asteraceae</taxon>
        <taxon>Asteroideae</taxon>
        <taxon>Anthemideae</taxon>
        <taxon>Anthemidinae</taxon>
        <taxon>Tanacetum</taxon>
    </lineage>
</organism>
<keyword evidence="1" id="KW-0175">Coiled coil</keyword>
<reference evidence="3" key="1">
    <citation type="journal article" date="2019" name="Sci. Rep.">
        <title>Draft genome of Tanacetum cinerariifolium, the natural source of mosquito coil.</title>
        <authorList>
            <person name="Yamashiro T."/>
            <person name="Shiraishi A."/>
            <person name="Satake H."/>
            <person name="Nakayama K."/>
        </authorList>
    </citation>
    <scope>NUCLEOTIDE SEQUENCE</scope>
</reference>
<feature type="region of interest" description="Disordered" evidence="2">
    <location>
        <begin position="465"/>
        <end position="533"/>
    </location>
</feature>
<feature type="compositionally biased region" description="Low complexity" evidence="2">
    <location>
        <begin position="48"/>
        <end position="57"/>
    </location>
</feature>
<feature type="coiled-coil region" evidence="1">
    <location>
        <begin position="366"/>
        <end position="444"/>
    </location>
</feature>